<comment type="caution">
    <text evidence="3">The sequence shown here is derived from an EMBL/GenBank/DDBJ whole genome shotgun (WGS) entry which is preliminary data.</text>
</comment>
<dbReference type="Proteomes" id="UP000295301">
    <property type="component" value="Unassembled WGS sequence"/>
</dbReference>
<dbReference type="Gene3D" id="1.10.10.2520">
    <property type="entry name" value="Cell wall hydrolase SleB, domain 1"/>
    <property type="match status" value="1"/>
</dbReference>
<dbReference type="AlphaFoldDB" id="A0A4R5UVB8"/>
<evidence type="ECO:0000313" key="4">
    <source>
        <dbReference type="Proteomes" id="UP000295301"/>
    </source>
</evidence>
<dbReference type="OrthoDB" id="9785345at2"/>
<feature type="chain" id="PRO_5020778634" evidence="1">
    <location>
        <begin position="29"/>
        <end position="226"/>
    </location>
</feature>
<organism evidence="3 4">
    <name type="scientific">Antarcticimicrobium luteum</name>
    <dbReference type="NCBI Taxonomy" id="2547397"/>
    <lineage>
        <taxon>Bacteria</taxon>
        <taxon>Pseudomonadati</taxon>
        <taxon>Pseudomonadota</taxon>
        <taxon>Alphaproteobacteria</taxon>
        <taxon>Rhodobacterales</taxon>
        <taxon>Paracoccaceae</taxon>
        <taxon>Antarcticimicrobium</taxon>
    </lineage>
</organism>
<keyword evidence="4" id="KW-1185">Reference proteome</keyword>
<evidence type="ECO:0000259" key="2">
    <source>
        <dbReference type="Pfam" id="PF07486"/>
    </source>
</evidence>
<evidence type="ECO:0000256" key="1">
    <source>
        <dbReference type="SAM" id="SignalP"/>
    </source>
</evidence>
<dbReference type="InterPro" id="IPR011105">
    <property type="entry name" value="Cell_wall_hydrolase_SleB"/>
</dbReference>
<gene>
    <name evidence="3" type="ORF">E1832_18235</name>
</gene>
<dbReference type="Pfam" id="PF07486">
    <property type="entry name" value="Hydrolase_2"/>
    <property type="match status" value="1"/>
</dbReference>
<keyword evidence="1" id="KW-0732">Signal</keyword>
<protein>
    <submittedName>
        <fullName evidence="3">Cell wall hydrolase</fullName>
    </submittedName>
</protein>
<sequence length="226" mass="24944">MRCGVEMKRLLAAAAVFCAVCSPFAVQADTGLKGLFQREQSTLNAVPGNRLKSLLSVSRSKRDTGKQIPFAFSKDWLDAQPAPEGGDNWKCLAEALYFEARGETVKGQFAVAEVIMNRVKSARFPDSLCGVIRQGTGKRYQCQFTYTCDGHAEVISEPKAFERVSKVARAVMDGTAGDLTKGATHYHTKAVQPRWARVYQKTAQIGVHIFYRHNFRTASNQTASSE</sequence>
<keyword evidence="3" id="KW-0378">Hydrolase</keyword>
<dbReference type="GO" id="GO:0016787">
    <property type="term" value="F:hydrolase activity"/>
    <property type="evidence" value="ECO:0007669"/>
    <property type="project" value="UniProtKB-KW"/>
</dbReference>
<reference evidence="3 4" key="1">
    <citation type="submission" date="2019-03" db="EMBL/GenBank/DDBJ databases">
        <title>Ruegeria lutea sp. nov., a novel strain, isolated from marine sediment, the Masan Bay, South Korea.</title>
        <authorList>
            <person name="Kim J."/>
            <person name="Kim D.-Y."/>
            <person name="Lee S.-S."/>
        </authorList>
    </citation>
    <scope>NUCLEOTIDE SEQUENCE [LARGE SCALE GENOMIC DNA]</scope>
    <source>
        <strain evidence="3 4">318-1</strain>
    </source>
</reference>
<proteinExistence type="predicted"/>
<dbReference type="EMBL" id="SMUV01000072">
    <property type="protein sequence ID" value="TDK43188.1"/>
    <property type="molecule type" value="Genomic_DNA"/>
</dbReference>
<evidence type="ECO:0000313" key="3">
    <source>
        <dbReference type="EMBL" id="TDK43188.1"/>
    </source>
</evidence>
<name>A0A4R5UVB8_9RHOB</name>
<accession>A0A4R5UVB8</accession>
<feature type="signal peptide" evidence="1">
    <location>
        <begin position="1"/>
        <end position="28"/>
    </location>
</feature>
<dbReference type="InterPro" id="IPR042047">
    <property type="entry name" value="SleB_dom1"/>
</dbReference>
<feature type="domain" description="Cell wall hydrolase SleB" evidence="2">
    <location>
        <begin position="102"/>
        <end position="211"/>
    </location>
</feature>